<sequence length="311" mass="35186">MSEIVFRSRFDNGRRKAFERSPKVSLTSPDFYFSHCFGVCRKKTSMGPPGIIWVASRVTQPDKLSEERFCEWYEGQHIDEVTALSGVPAAARYEAVPMSELAGPPTAETIKAAEQRPDYLMGGKWLTIYEMKDVDFRHTAEFKSLDGQSKPKGNLLDEIFTKAHFETRFGALLSNDDKGIKKGPGKLIISATMTPGSRASAEDIEQFYEREHVAEIAKCPGYVRTRRFRWVDTTVLKEFERLPADPIEPGNSVVALHEFEGPYFPMEGLLKADETPWTARVLESLKKNGIEAGFYRLKRVYGEWLPGSSKL</sequence>
<reference evidence="1 2" key="1">
    <citation type="submission" date="2015-01" db="EMBL/GenBank/DDBJ databases">
        <title>The Genome Sequence of Ochroconis gallopava CBS43764.</title>
        <authorList>
            <consortium name="The Broad Institute Genomics Platform"/>
            <person name="Cuomo C."/>
            <person name="de Hoog S."/>
            <person name="Gorbushina A."/>
            <person name="Stielow B."/>
            <person name="Teixiera M."/>
            <person name="Abouelleil A."/>
            <person name="Chapman S.B."/>
            <person name="Priest M."/>
            <person name="Young S.K."/>
            <person name="Wortman J."/>
            <person name="Nusbaum C."/>
            <person name="Birren B."/>
        </authorList>
    </citation>
    <scope>NUCLEOTIDE SEQUENCE [LARGE SCALE GENOMIC DNA]</scope>
    <source>
        <strain evidence="1 2">CBS 43764</strain>
    </source>
</reference>
<name>A0A0D2AZK6_9PEZI</name>
<dbReference type="InParanoid" id="A0A0D2AZK6"/>
<evidence type="ECO:0008006" key="3">
    <source>
        <dbReference type="Google" id="ProtNLM"/>
    </source>
</evidence>
<dbReference type="Proteomes" id="UP000053259">
    <property type="component" value="Unassembled WGS sequence"/>
</dbReference>
<dbReference type="RefSeq" id="XP_016214383.1">
    <property type="nucleotide sequence ID" value="XM_016357591.1"/>
</dbReference>
<dbReference type="AlphaFoldDB" id="A0A0D2AZK6"/>
<gene>
    <name evidence="1" type="ORF">PV09_04269</name>
</gene>
<dbReference type="GeneID" id="27312242"/>
<accession>A0A0D2AZK6</accession>
<keyword evidence="2" id="KW-1185">Reference proteome</keyword>
<evidence type="ECO:0000313" key="2">
    <source>
        <dbReference type="Proteomes" id="UP000053259"/>
    </source>
</evidence>
<dbReference type="EMBL" id="KN847540">
    <property type="protein sequence ID" value="KIW04514.1"/>
    <property type="molecule type" value="Genomic_DNA"/>
</dbReference>
<dbReference type="HOGENOM" id="CLU_073903_1_1_1"/>
<dbReference type="VEuPathDB" id="FungiDB:PV09_04269"/>
<evidence type="ECO:0000313" key="1">
    <source>
        <dbReference type="EMBL" id="KIW04514.1"/>
    </source>
</evidence>
<protein>
    <recommendedName>
        <fullName evidence="3">EthD domain-containing protein</fullName>
    </recommendedName>
</protein>
<organism evidence="1 2">
    <name type="scientific">Verruconis gallopava</name>
    <dbReference type="NCBI Taxonomy" id="253628"/>
    <lineage>
        <taxon>Eukaryota</taxon>
        <taxon>Fungi</taxon>
        <taxon>Dikarya</taxon>
        <taxon>Ascomycota</taxon>
        <taxon>Pezizomycotina</taxon>
        <taxon>Dothideomycetes</taxon>
        <taxon>Pleosporomycetidae</taxon>
        <taxon>Venturiales</taxon>
        <taxon>Sympoventuriaceae</taxon>
        <taxon>Verruconis</taxon>
    </lineage>
</organism>
<proteinExistence type="predicted"/>
<dbReference type="OrthoDB" id="2851338at2759"/>